<dbReference type="EMBL" id="SNYN01000002">
    <property type="protein sequence ID" value="TDQ54402.1"/>
    <property type="molecule type" value="Genomic_DNA"/>
</dbReference>
<reference evidence="1 2" key="1">
    <citation type="submission" date="2019-03" db="EMBL/GenBank/DDBJ databases">
        <title>Genomic Encyclopedia of Type Strains, Phase IV (KMG-IV): sequencing the most valuable type-strain genomes for metagenomic binning, comparative biology and taxonomic classification.</title>
        <authorList>
            <person name="Goeker M."/>
        </authorList>
    </citation>
    <scope>NUCLEOTIDE SEQUENCE [LARGE SCALE GENOMIC DNA]</scope>
    <source>
        <strain evidence="1 2">DSM 46770</strain>
    </source>
</reference>
<comment type="caution">
    <text evidence="1">The sequence shown here is derived from an EMBL/GenBank/DDBJ whole genome shotgun (WGS) entry which is preliminary data.</text>
</comment>
<dbReference type="Proteomes" id="UP000295281">
    <property type="component" value="Unassembled WGS sequence"/>
</dbReference>
<evidence type="ECO:0000313" key="1">
    <source>
        <dbReference type="EMBL" id="TDQ54402.1"/>
    </source>
</evidence>
<gene>
    <name evidence="1" type="ORF">EV190_102236</name>
</gene>
<keyword evidence="2" id="KW-1185">Reference proteome</keyword>
<accession>A0A4R6V369</accession>
<organism evidence="1 2">
    <name type="scientific">Actinorugispora endophytica</name>
    <dbReference type="NCBI Taxonomy" id="1605990"/>
    <lineage>
        <taxon>Bacteria</taxon>
        <taxon>Bacillati</taxon>
        <taxon>Actinomycetota</taxon>
        <taxon>Actinomycetes</taxon>
        <taxon>Streptosporangiales</taxon>
        <taxon>Nocardiopsidaceae</taxon>
        <taxon>Actinorugispora</taxon>
    </lineage>
</organism>
<sequence length="115" mass="11816">MTRVSFRPEAGAPRRGSCPRVMVQAHTLVRVADASVAPSDPVVVALPDGAGAVYGVCLEAQQPLLLVEVAARLQIPRGAALVLVTGLVEQGLLRAGTGVPTRIMLEGVLDALAGL</sequence>
<proteinExistence type="predicted"/>
<protein>
    <submittedName>
        <fullName evidence="1">Uncharacterized protein DUF742</fullName>
    </submittedName>
</protein>
<dbReference type="AlphaFoldDB" id="A0A4R6V369"/>
<evidence type="ECO:0000313" key="2">
    <source>
        <dbReference type="Proteomes" id="UP000295281"/>
    </source>
</evidence>
<name>A0A4R6V369_9ACTN</name>